<accession>A0A811V616</accession>
<reference evidence="1" key="1">
    <citation type="submission" date="2020-11" db="EMBL/GenBank/DDBJ databases">
        <authorList>
            <person name="Whitehead M."/>
        </authorList>
    </citation>
    <scope>NUCLEOTIDE SEQUENCE</scope>
    <source>
        <strain evidence="1">EGII</strain>
    </source>
</reference>
<keyword evidence="2" id="KW-1185">Reference proteome</keyword>
<name>A0A811V616_CERCA</name>
<dbReference type="Proteomes" id="UP000606786">
    <property type="component" value="Unassembled WGS sequence"/>
</dbReference>
<sequence>MLCAVSGAHEPSRIMWLNVDCTSVTGAQPLFDVLQAQSRHQLPRHILNILLRLNGRTAASLVRSARAGILFALAAKHAYVISGQDGFFCAVLVVLKPSQLK</sequence>
<protein>
    <submittedName>
        <fullName evidence="1">(Mediterranean fruit fly) hypothetical protein</fullName>
    </submittedName>
</protein>
<organism evidence="1 2">
    <name type="scientific">Ceratitis capitata</name>
    <name type="common">Mediterranean fruit fly</name>
    <name type="synonym">Tephritis capitata</name>
    <dbReference type="NCBI Taxonomy" id="7213"/>
    <lineage>
        <taxon>Eukaryota</taxon>
        <taxon>Metazoa</taxon>
        <taxon>Ecdysozoa</taxon>
        <taxon>Arthropoda</taxon>
        <taxon>Hexapoda</taxon>
        <taxon>Insecta</taxon>
        <taxon>Pterygota</taxon>
        <taxon>Neoptera</taxon>
        <taxon>Endopterygota</taxon>
        <taxon>Diptera</taxon>
        <taxon>Brachycera</taxon>
        <taxon>Muscomorpha</taxon>
        <taxon>Tephritoidea</taxon>
        <taxon>Tephritidae</taxon>
        <taxon>Ceratitis</taxon>
        <taxon>Ceratitis</taxon>
    </lineage>
</organism>
<proteinExistence type="predicted"/>
<gene>
    <name evidence="1" type="ORF">CCAP1982_LOCUS13613</name>
</gene>
<comment type="caution">
    <text evidence="1">The sequence shown here is derived from an EMBL/GenBank/DDBJ whole genome shotgun (WGS) entry which is preliminary data.</text>
</comment>
<evidence type="ECO:0000313" key="2">
    <source>
        <dbReference type="Proteomes" id="UP000606786"/>
    </source>
</evidence>
<dbReference type="AlphaFoldDB" id="A0A811V616"/>
<evidence type="ECO:0000313" key="1">
    <source>
        <dbReference type="EMBL" id="CAD7005256.1"/>
    </source>
</evidence>
<dbReference type="EMBL" id="CAJHJT010000034">
    <property type="protein sequence ID" value="CAD7005256.1"/>
    <property type="molecule type" value="Genomic_DNA"/>
</dbReference>